<evidence type="ECO:0000313" key="5">
    <source>
        <dbReference type="Proteomes" id="UP001562178"/>
    </source>
</evidence>
<dbReference type="SMART" id="SM00320">
    <property type="entry name" value="WD40"/>
    <property type="match status" value="9"/>
</dbReference>
<dbReference type="SUPFAM" id="SSF50978">
    <property type="entry name" value="WD40 repeat-like"/>
    <property type="match status" value="1"/>
</dbReference>
<feature type="repeat" description="WD" evidence="3">
    <location>
        <begin position="83"/>
        <end position="117"/>
    </location>
</feature>
<dbReference type="RefSeq" id="WP_369458734.1">
    <property type="nucleotide sequence ID" value="NZ_JBGBDC010000001.1"/>
</dbReference>
<organism evidence="4 5">
    <name type="scientific">Comamonas sediminis</name>
    <dbReference type="NCBI Taxonomy" id="1783360"/>
    <lineage>
        <taxon>Bacteria</taxon>
        <taxon>Pseudomonadati</taxon>
        <taxon>Pseudomonadota</taxon>
        <taxon>Betaproteobacteria</taxon>
        <taxon>Burkholderiales</taxon>
        <taxon>Comamonadaceae</taxon>
        <taxon>Comamonas</taxon>
    </lineage>
</organism>
<dbReference type="InterPro" id="IPR011047">
    <property type="entry name" value="Quinoprotein_ADH-like_sf"/>
</dbReference>
<dbReference type="PROSITE" id="PS50082">
    <property type="entry name" value="WD_REPEATS_2"/>
    <property type="match status" value="4"/>
</dbReference>
<dbReference type="InterPro" id="IPR001680">
    <property type="entry name" value="WD40_rpt"/>
</dbReference>
<feature type="repeat" description="WD" evidence="3">
    <location>
        <begin position="124"/>
        <end position="165"/>
    </location>
</feature>
<proteinExistence type="predicted"/>
<keyword evidence="2" id="KW-0677">Repeat</keyword>
<evidence type="ECO:0000256" key="3">
    <source>
        <dbReference type="PROSITE-ProRule" id="PRU00221"/>
    </source>
</evidence>
<dbReference type="PROSITE" id="PS50294">
    <property type="entry name" value="WD_REPEATS_REGION"/>
    <property type="match status" value="4"/>
</dbReference>
<keyword evidence="1 3" id="KW-0853">WD repeat</keyword>
<evidence type="ECO:0000256" key="1">
    <source>
        <dbReference type="ARBA" id="ARBA00022574"/>
    </source>
</evidence>
<evidence type="ECO:0000256" key="2">
    <source>
        <dbReference type="ARBA" id="ARBA00022737"/>
    </source>
</evidence>
<dbReference type="InterPro" id="IPR036322">
    <property type="entry name" value="WD40_repeat_dom_sf"/>
</dbReference>
<dbReference type="Pfam" id="PF00400">
    <property type="entry name" value="WD40"/>
    <property type="match status" value="7"/>
</dbReference>
<feature type="repeat" description="WD" evidence="3">
    <location>
        <begin position="204"/>
        <end position="235"/>
    </location>
</feature>
<keyword evidence="5" id="KW-1185">Reference proteome</keyword>
<dbReference type="PANTHER" id="PTHR22847:SF637">
    <property type="entry name" value="WD REPEAT DOMAIN 5B"/>
    <property type="match status" value="1"/>
</dbReference>
<evidence type="ECO:0000313" key="4">
    <source>
        <dbReference type="EMBL" id="MEY2249560.1"/>
    </source>
</evidence>
<gene>
    <name evidence="4" type="ORF">AB7A72_00955</name>
</gene>
<dbReference type="SUPFAM" id="SSF50998">
    <property type="entry name" value="Quinoprotein alcohol dehydrogenase-like"/>
    <property type="match status" value="1"/>
</dbReference>
<dbReference type="InterPro" id="IPR015943">
    <property type="entry name" value="WD40/YVTN_repeat-like_dom_sf"/>
</dbReference>
<dbReference type="PANTHER" id="PTHR22847">
    <property type="entry name" value="WD40 REPEAT PROTEIN"/>
    <property type="match status" value="1"/>
</dbReference>
<name>A0ABV4AWA2_9BURK</name>
<protein>
    <submittedName>
        <fullName evidence="4">WD40 repeat domain-containing protein</fullName>
    </submittedName>
</protein>
<feature type="repeat" description="WD" evidence="3">
    <location>
        <begin position="44"/>
        <end position="82"/>
    </location>
</feature>
<sequence>MIAHQSPISGVAAYNGQWVATAGYDNQIILWDAAHKIALARVWHDHLANQLAFSPGGQYLVSASSDTSARLWSVPSLKLMAVLSDHDDDVEMAAFHPTAALIATASRDHLVRVFDFEGRVVARFAGHTADVISIAWTQAGDALMSSSDDGTLKQWSLATQTLVSDIDLGGIETDTIAIASGGTIYAGNDEGQIIVLQGSGTQSIAAHDSGIKQLTYDEGEKLLVSLSYDRLLKLWHCDAGRIEPVTQSAIPPQIWPRSCAFLDRDTLVFATFGSSYASFDIGSGTWDLRLVEPTQGVNAVIAQQADCISIGDAGILRINGEPSSHTGSLCNFLTAAGGMLFTGGQTGQLFNARTGEVVHQHKSPLNCGAAFTRHGVPHIVVGTYTGEGLVFSVSEQGSASLVARLQLHDNAVKAVAASDSLLFSVCADTSAAWFQIGDLQEKARKNQAHGRIANGCAALPGDRFISISRDRQLRIWEDFTATAIPTPHSHSIKCVAASADGRYIASGSYGGCVAIFDRQHLHWLPYSRPTAAGISSLCFDAEGRQFLAGSYDGQIYKLKI</sequence>
<comment type="caution">
    <text evidence="4">The sequence shown here is derived from an EMBL/GenBank/DDBJ whole genome shotgun (WGS) entry which is preliminary data.</text>
</comment>
<dbReference type="CDD" id="cd00200">
    <property type="entry name" value="WD40"/>
    <property type="match status" value="1"/>
</dbReference>
<reference evidence="4 5" key="1">
    <citation type="journal article" date="2016" name="Int. J. Syst. Evol. Microbiol.">
        <title>Description of Comamonas sediminis sp. nov., isolated from lagoon sediments.</title>
        <authorList>
            <person name="Subhash Y."/>
            <person name="Bang J.J."/>
            <person name="You T.H."/>
            <person name="Lee S.S."/>
        </authorList>
    </citation>
    <scope>NUCLEOTIDE SEQUENCE [LARGE SCALE GENOMIC DNA]</scope>
    <source>
        <strain evidence="4 5">JCM 31169</strain>
    </source>
</reference>
<dbReference type="EMBL" id="JBGBDC010000001">
    <property type="protein sequence ID" value="MEY2249560.1"/>
    <property type="molecule type" value="Genomic_DNA"/>
</dbReference>
<accession>A0ABV4AWA2</accession>
<dbReference type="Gene3D" id="2.130.10.10">
    <property type="entry name" value="YVTN repeat-like/Quinoprotein amine dehydrogenase"/>
    <property type="match status" value="3"/>
</dbReference>
<dbReference type="Proteomes" id="UP001562178">
    <property type="component" value="Unassembled WGS sequence"/>
</dbReference>